<name>A0A1G6MUW7_9PSEU</name>
<accession>A0A1G6MUW7</accession>
<reference evidence="3" key="1">
    <citation type="submission" date="2016-10" db="EMBL/GenBank/DDBJ databases">
        <authorList>
            <person name="Varghese N."/>
            <person name="Submissions S."/>
        </authorList>
    </citation>
    <scope>NUCLEOTIDE SEQUENCE [LARGE SCALE GENOMIC DNA]</scope>
    <source>
        <strain evidence="3">IBRC-M 10403</strain>
    </source>
</reference>
<feature type="compositionally biased region" description="Low complexity" evidence="1">
    <location>
        <begin position="12"/>
        <end position="28"/>
    </location>
</feature>
<protein>
    <submittedName>
        <fullName evidence="2">Uncharacterized protein</fullName>
    </submittedName>
</protein>
<dbReference type="AlphaFoldDB" id="A0A1G6MUW7"/>
<dbReference type="STRING" id="1271860.SAMN05216174_10327"/>
<feature type="compositionally biased region" description="Basic residues" evidence="1">
    <location>
        <begin position="36"/>
        <end position="45"/>
    </location>
</feature>
<feature type="region of interest" description="Disordered" evidence="1">
    <location>
        <begin position="12"/>
        <end position="110"/>
    </location>
</feature>
<proteinExistence type="predicted"/>
<gene>
    <name evidence="2" type="ORF">SAMN05216174_10327</name>
</gene>
<evidence type="ECO:0000313" key="2">
    <source>
        <dbReference type="EMBL" id="SDC58997.1"/>
    </source>
</evidence>
<evidence type="ECO:0000313" key="3">
    <source>
        <dbReference type="Proteomes" id="UP000199501"/>
    </source>
</evidence>
<feature type="compositionally biased region" description="Low complexity" evidence="1">
    <location>
        <begin position="69"/>
        <end position="83"/>
    </location>
</feature>
<organism evidence="2 3">
    <name type="scientific">Actinokineospora iranica</name>
    <dbReference type="NCBI Taxonomy" id="1271860"/>
    <lineage>
        <taxon>Bacteria</taxon>
        <taxon>Bacillati</taxon>
        <taxon>Actinomycetota</taxon>
        <taxon>Actinomycetes</taxon>
        <taxon>Pseudonocardiales</taxon>
        <taxon>Pseudonocardiaceae</taxon>
        <taxon>Actinokineospora</taxon>
    </lineage>
</organism>
<dbReference type="Proteomes" id="UP000199501">
    <property type="component" value="Unassembled WGS sequence"/>
</dbReference>
<evidence type="ECO:0000256" key="1">
    <source>
        <dbReference type="SAM" id="MobiDB-lite"/>
    </source>
</evidence>
<dbReference type="EMBL" id="FMZZ01000003">
    <property type="protein sequence ID" value="SDC58997.1"/>
    <property type="molecule type" value="Genomic_DNA"/>
</dbReference>
<sequence>MVPVECAWSLQPSSAARAAQSPPVSARALGGGHHGGVVRRGRLRRGHPEEPLRGVEPMAEQGRECGVFGPEVPVPEGAAAPAVSGRRPWSGRRQETESGPGHYRGPRRGR</sequence>
<keyword evidence="3" id="KW-1185">Reference proteome</keyword>